<feature type="transmembrane region" description="Helical" evidence="6">
    <location>
        <begin position="229"/>
        <end position="250"/>
    </location>
</feature>
<sequence>MAYTPTGNGGPKEIHPGASKMLFLLLAINLFNYIDRQVLSATLSNIQLDLFNPNDPWLNRKLGSLTSAFLVVYMLTAPLFGVLGDKFSRWYLVGIGVIAWSLASGASGLAGAYIVLLLTRCFVGVGEAAYGPVAPSMLSDMYPVSHRGKVLSWFYLAIPVGSALGFVLGGAIAGSFGWRAAFYAVTFPGLILGLFCFFMKEPPRYKGPESAQKDTYWERVKKIWRIRSFRFCTLGMTCTTFVLGGVAAFAPKYIFERVGQLQITDKSIEKLVQLKAPSGEPLIPVDVIEQLNKLRSEEPLGIPQMNQLLKEKLTRTAFENYYPQIVSGAQAYKIVDGQEVPLSLSLSQINLYFGVLVVVCGLLATLLGGILGDYLRKYMQGAYFLVCGYSAMLAFPLFVGMVLVPFPYAWLLLAGAVFFLFFNTGPANAITANVTHSGVRATGFALNILIIHLFGDAISPFIMGWIADVWSWEIAMLAVSTLIFVAGAIWILGASGLEQDTTAAESLQFEDHSAKNE</sequence>
<dbReference type="Proteomes" id="UP000676194">
    <property type="component" value="Chromosome"/>
</dbReference>
<evidence type="ECO:0000259" key="7">
    <source>
        <dbReference type="PROSITE" id="PS50850"/>
    </source>
</evidence>
<evidence type="ECO:0000313" key="9">
    <source>
        <dbReference type="Proteomes" id="UP000676194"/>
    </source>
</evidence>
<evidence type="ECO:0000256" key="6">
    <source>
        <dbReference type="SAM" id="Phobius"/>
    </source>
</evidence>
<keyword evidence="4 6" id="KW-1133">Transmembrane helix</keyword>
<evidence type="ECO:0000256" key="5">
    <source>
        <dbReference type="ARBA" id="ARBA00023136"/>
    </source>
</evidence>
<evidence type="ECO:0000256" key="1">
    <source>
        <dbReference type="ARBA" id="ARBA00004141"/>
    </source>
</evidence>
<dbReference type="CDD" id="cd17328">
    <property type="entry name" value="MFS_spinster_like"/>
    <property type="match status" value="1"/>
</dbReference>
<evidence type="ECO:0000313" key="8">
    <source>
        <dbReference type="EMBL" id="QVL33655.1"/>
    </source>
</evidence>
<feature type="transmembrane region" description="Helical" evidence="6">
    <location>
        <begin position="472"/>
        <end position="492"/>
    </location>
</feature>
<feature type="transmembrane region" description="Helical" evidence="6">
    <location>
        <begin position="180"/>
        <end position="199"/>
    </location>
</feature>
<dbReference type="InterPro" id="IPR011701">
    <property type="entry name" value="MFS"/>
</dbReference>
<feature type="transmembrane region" description="Helical" evidence="6">
    <location>
        <begin position="351"/>
        <end position="371"/>
    </location>
</feature>
<feature type="transmembrane region" description="Helical" evidence="6">
    <location>
        <begin position="383"/>
        <end position="404"/>
    </location>
</feature>
<feature type="transmembrane region" description="Helical" evidence="6">
    <location>
        <begin position="153"/>
        <end position="174"/>
    </location>
</feature>
<evidence type="ECO:0000256" key="3">
    <source>
        <dbReference type="ARBA" id="ARBA00022692"/>
    </source>
</evidence>
<protein>
    <submittedName>
        <fullName evidence="8">MFS transporter</fullName>
    </submittedName>
</protein>
<dbReference type="PANTHER" id="PTHR23505:SF79">
    <property type="entry name" value="PROTEIN SPINSTER"/>
    <property type="match status" value="1"/>
</dbReference>
<keyword evidence="9" id="KW-1185">Reference proteome</keyword>
<name>A0A8E6EW62_9BACT</name>
<dbReference type="PANTHER" id="PTHR23505">
    <property type="entry name" value="SPINSTER"/>
    <property type="match status" value="1"/>
</dbReference>
<feature type="transmembrane region" description="Helical" evidence="6">
    <location>
        <begin position="21"/>
        <end position="42"/>
    </location>
</feature>
<dbReference type="EMBL" id="CP074694">
    <property type="protein sequence ID" value="QVL33655.1"/>
    <property type="molecule type" value="Genomic_DNA"/>
</dbReference>
<dbReference type="Pfam" id="PF07690">
    <property type="entry name" value="MFS_1"/>
    <property type="match status" value="1"/>
</dbReference>
<feature type="transmembrane region" description="Helical" evidence="6">
    <location>
        <begin position="90"/>
        <end position="107"/>
    </location>
</feature>
<feature type="transmembrane region" description="Helical" evidence="6">
    <location>
        <begin position="410"/>
        <end position="432"/>
    </location>
</feature>
<dbReference type="InterPro" id="IPR020846">
    <property type="entry name" value="MFS_dom"/>
</dbReference>
<keyword evidence="3 6" id="KW-0812">Transmembrane</keyword>
<dbReference type="GO" id="GO:0022857">
    <property type="term" value="F:transmembrane transporter activity"/>
    <property type="evidence" value="ECO:0007669"/>
    <property type="project" value="InterPro"/>
</dbReference>
<evidence type="ECO:0000256" key="4">
    <source>
        <dbReference type="ARBA" id="ARBA00022989"/>
    </source>
</evidence>
<dbReference type="InterPro" id="IPR036259">
    <property type="entry name" value="MFS_trans_sf"/>
</dbReference>
<comment type="subcellular location">
    <subcellularLocation>
        <location evidence="1">Membrane</location>
        <topology evidence="1">Multi-pass membrane protein</topology>
    </subcellularLocation>
</comment>
<proteinExistence type="predicted"/>
<keyword evidence="2" id="KW-0813">Transport</keyword>
<feature type="domain" description="Major facilitator superfamily (MFS) profile" evidence="7">
    <location>
        <begin position="21"/>
        <end position="498"/>
    </location>
</feature>
<gene>
    <name evidence="8" type="ORF">KIH39_07025</name>
</gene>
<keyword evidence="5 6" id="KW-0472">Membrane</keyword>
<feature type="transmembrane region" description="Helical" evidence="6">
    <location>
        <begin position="62"/>
        <end position="83"/>
    </location>
</feature>
<dbReference type="AlphaFoldDB" id="A0A8E6EW62"/>
<evidence type="ECO:0000256" key="2">
    <source>
        <dbReference type="ARBA" id="ARBA00022448"/>
    </source>
</evidence>
<dbReference type="KEGG" id="tsph:KIH39_07025"/>
<dbReference type="Gene3D" id="1.20.1250.20">
    <property type="entry name" value="MFS general substrate transporter like domains"/>
    <property type="match status" value="2"/>
</dbReference>
<dbReference type="RefSeq" id="WP_213498574.1">
    <property type="nucleotide sequence ID" value="NZ_CP074694.1"/>
</dbReference>
<dbReference type="InterPro" id="IPR044770">
    <property type="entry name" value="MFS_spinster-like"/>
</dbReference>
<dbReference type="GO" id="GO:0016020">
    <property type="term" value="C:membrane"/>
    <property type="evidence" value="ECO:0007669"/>
    <property type="project" value="UniProtKB-SubCell"/>
</dbReference>
<accession>A0A8E6EW62</accession>
<dbReference type="PROSITE" id="PS50850">
    <property type="entry name" value="MFS"/>
    <property type="match status" value="1"/>
</dbReference>
<feature type="transmembrane region" description="Helical" evidence="6">
    <location>
        <begin position="444"/>
        <end position="466"/>
    </location>
</feature>
<dbReference type="SUPFAM" id="SSF103473">
    <property type="entry name" value="MFS general substrate transporter"/>
    <property type="match status" value="2"/>
</dbReference>
<reference evidence="8" key="1">
    <citation type="submission" date="2021-05" db="EMBL/GenBank/DDBJ databases">
        <title>Complete genome sequence of the cellulolytic planctomycete Telmatocola sphagniphila SP2T and characterization of the first cellulase from planctomycetes.</title>
        <authorList>
            <person name="Rakitin A.L."/>
            <person name="Beletsky A.V."/>
            <person name="Naumoff D.G."/>
            <person name="Kulichevskaya I.S."/>
            <person name="Mardanov A.V."/>
            <person name="Ravin N.V."/>
            <person name="Dedysh S.N."/>
        </authorList>
    </citation>
    <scope>NUCLEOTIDE SEQUENCE</scope>
    <source>
        <strain evidence="8">SP2T</strain>
    </source>
</reference>
<organism evidence="8 9">
    <name type="scientific">Telmatocola sphagniphila</name>
    <dbReference type="NCBI Taxonomy" id="1123043"/>
    <lineage>
        <taxon>Bacteria</taxon>
        <taxon>Pseudomonadati</taxon>
        <taxon>Planctomycetota</taxon>
        <taxon>Planctomycetia</taxon>
        <taxon>Gemmatales</taxon>
        <taxon>Gemmataceae</taxon>
    </lineage>
</organism>